<sequence>MTMPTLTCPGCTTRLELDEPALEATIDHGCPLCGGSISEQNVMSY</sequence>
<reference evidence="1 2" key="1">
    <citation type="submission" date="2018-10" db="EMBL/GenBank/DDBJ databases">
        <title>Natronolimnobius sp. XQ-INN 246 isolated from Inner Mongolia Autonomous Region of China.</title>
        <authorList>
            <person name="Xue Q."/>
        </authorList>
    </citation>
    <scope>NUCLEOTIDE SEQUENCE [LARGE SCALE GENOMIC DNA]</scope>
    <source>
        <strain evidence="1 2">XQ-INN 246</strain>
    </source>
</reference>
<dbReference type="InterPro" id="IPR055982">
    <property type="entry name" value="DUF7560"/>
</dbReference>
<dbReference type="OrthoDB" id="284396at2157"/>
<evidence type="ECO:0000313" key="2">
    <source>
        <dbReference type="Proteomes" id="UP000318864"/>
    </source>
</evidence>
<gene>
    <name evidence="1" type="ORF">D8Y22_01605</name>
</gene>
<dbReference type="Proteomes" id="UP000318864">
    <property type="component" value="Unassembled WGS sequence"/>
</dbReference>
<comment type="caution">
    <text evidence="1">The sequence shown here is derived from an EMBL/GenBank/DDBJ whole genome shotgun (WGS) entry which is preliminary data.</text>
</comment>
<proteinExistence type="predicted"/>
<dbReference type="Pfam" id="PF24441">
    <property type="entry name" value="DUF7560"/>
    <property type="match status" value="1"/>
</dbReference>
<dbReference type="EMBL" id="RBZW01000003">
    <property type="protein sequence ID" value="THE66842.1"/>
    <property type="molecule type" value="Genomic_DNA"/>
</dbReference>
<name>A0A4S3TR08_9EURY</name>
<keyword evidence="2" id="KW-1185">Reference proteome</keyword>
<evidence type="ECO:0000313" key="1">
    <source>
        <dbReference type="EMBL" id="THE66842.1"/>
    </source>
</evidence>
<protein>
    <submittedName>
        <fullName evidence="1">Zinc ribbon domain-containing protein</fullName>
    </submittedName>
</protein>
<dbReference type="AlphaFoldDB" id="A0A4S3TR08"/>
<organism evidence="1 2">
    <name type="scientific">Salinadaptatus halalkaliphilus</name>
    <dbReference type="NCBI Taxonomy" id="2419781"/>
    <lineage>
        <taxon>Archaea</taxon>
        <taxon>Methanobacteriati</taxon>
        <taxon>Methanobacteriota</taxon>
        <taxon>Stenosarchaea group</taxon>
        <taxon>Halobacteria</taxon>
        <taxon>Halobacteriales</taxon>
        <taxon>Natrialbaceae</taxon>
        <taxon>Salinadaptatus</taxon>
    </lineage>
</organism>
<accession>A0A4S3TR08</accession>
<dbReference type="RefSeq" id="WP_141462831.1">
    <property type="nucleotide sequence ID" value="NZ_RBZW01000003.1"/>
</dbReference>